<proteinExistence type="inferred from homology"/>
<keyword evidence="6 7" id="KW-0472">Membrane</keyword>
<dbReference type="RefSeq" id="WP_343751353.1">
    <property type="nucleotide sequence ID" value="NZ_BAAADM010000020.1"/>
</dbReference>
<reference evidence="9" key="1">
    <citation type="journal article" date="2019" name="Int. J. Syst. Evol. Microbiol.">
        <title>The Global Catalogue of Microorganisms (GCM) 10K type strain sequencing project: providing services to taxonomists for standard genome sequencing and annotation.</title>
        <authorList>
            <consortium name="The Broad Institute Genomics Platform"/>
            <consortium name="The Broad Institute Genome Sequencing Center for Infectious Disease"/>
            <person name="Wu L."/>
            <person name="Ma J."/>
        </authorList>
    </citation>
    <scope>NUCLEOTIDE SEQUENCE [LARGE SCALE GENOMIC DNA]</scope>
    <source>
        <strain evidence="9">JCM 12149</strain>
    </source>
</reference>
<keyword evidence="9" id="KW-1185">Reference proteome</keyword>
<dbReference type="InterPro" id="IPR006043">
    <property type="entry name" value="NCS2"/>
</dbReference>
<feature type="transmembrane region" description="Helical" evidence="7">
    <location>
        <begin position="71"/>
        <end position="90"/>
    </location>
</feature>
<evidence type="ECO:0000256" key="5">
    <source>
        <dbReference type="ARBA" id="ARBA00022989"/>
    </source>
</evidence>
<protein>
    <submittedName>
        <fullName evidence="8">NCS2 family permease</fullName>
    </submittedName>
</protein>
<evidence type="ECO:0000256" key="2">
    <source>
        <dbReference type="ARBA" id="ARBA00005697"/>
    </source>
</evidence>
<feature type="transmembrane region" description="Helical" evidence="7">
    <location>
        <begin position="231"/>
        <end position="252"/>
    </location>
</feature>
<feature type="transmembrane region" description="Helical" evidence="7">
    <location>
        <begin position="45"/>
        <end position="64"/>
    </location>
</feature>
<evidence type="ECO:0000313" key="8">
    <source>
        <dbReference type="EMBL" id="GAA0433912.1"/>
    </source>
</evidence>
<keyword evidence="5 7" id="KW-1133">Transmembrane helix</keyword>
<evidence type="ECO:0000313" key="9">
    <source>
        <dbReference type="Proteomes" id="UP001501459"/>
    </source>
</evidence>
<accession>A0ABP3IYW2</accession>
<dbReference type="Proteomes" id="UP001501459">
    <property type="component" value="Unassembled WGS sequence"/>
</dbReference>
<feature type="transmembrane region" description="Helical" evidence="7">
    <location>
        <begin position="194"/>
        <end position="211"/>
    </location>
</feature>
<feature type="transmembrane region" description="Helical" evidence="7">
    <location>
        <begin position="404"/>
        <end position="424"/>
    </location>
</feature>
<comment type="subcellular location">
    <subcellularLocation>
        <location evidence="1">Membrane</location>
        <topology evidence="1">Multi-pass membrane protein</topology>
    </subcellularLocation>
</comment>
<comment type="similarity">
    <text evidence="2">Belongs to the nucleobase:cation symporter-2 (NCS2) (TC 2.A.40) family. Azg-like subfamily.</text>
</comment>
<feature type="transmembrane region" description="Helical" evidence="7">
    <location>
        <begin position="102"/>
        <end position="123"/>
    </location>
</feature>
<dbReference type="EMBL" id="BAAADM010000020">
    <property type="protein sequence ID" value="GAA0433912.1"/>
    <property type="molecule type" value="Genomic_DNA"/>
</dbReference>
<feature type="transmembrane region" description="Helical" evidence="7">
    <location>
        <begin position="21"/>
        <end position="39"/>
    </location>
</feature>
<feature type="transmembrane region" description="Helical" evidence="7">
    <location>
        <begin position="130"/>
        <end position="148"/>
    </location>
</feature>
<keyword evidence="3" id="KW-0813">Transport</keyword>
<organism evidence="8 9">
    <name type="scientific">Lentibacillus halophilus</name>
    <dbReference type="NCBI Taxonomy" id="295065"/>
    <lineage>
        <taxon>Bacteria</taxon>
        <taxon>Bacillati</taxon>
        <taxon>Bacillota</taxon>
        <taxon>Bacilli</taxon>
        <taxon>Bacillales</taxon>
        <taxon>Bacillaceae</taxon>
        <taxon>Lentibacillus</taxon>
    </lineage>
</organism>
<evidence type="ECO:0000256" key="1">
    <source>
        <dbReference type="ARBA" id="ARBA00004141"/>
    </source>
</evidence>
<feature type="transmembrane region" description="Helical" evidence="7">
    <location>
        <begin position="311"/>
        <end position="330"/>
    </location>
</feature>
<feature type="transmembrane region" description="Helical" evidence="7">
    <location>
        <begin position="273"/>
        <end position="291"/>
    </location>
</feature>
<sequence length="426" mass="45549">MPFQTDTRKVTTNNWKTDVTAGIIGYLTTVYIVVVNGSILSEAGITLGEGMMVTIMACFAATLIMGGYANLPLILIPGMGINALFAYSIISQTGLDFREGLAVVFIAALLFLVIAFSPLGHVLKDAISDSLKHAITAGLGCFLILIGLEKSGLVINGENTLIALGDFTSPRVIVSVITLFVAIYLFIKNVPGHFLITMVAGTILAYMAGVLDTGSSQPSAQVDHFLFIPSFSAMNDVSFWMAIFPLTMILVFENMGLLHGQLYMLEREESFHKAYQVTALSSLMCAFLGTSPTVSAAENAAVIASKGKTKIAAFTASALFLATMVLLPWISMIPNTAISAILIIVGVIMAQTIKEIPLDDMSEALPAVFIIVMIPFTYSIADGMAFGFIAYAIGKAAMGRYRDLSLPFLIIAMLFLIILGLKAIGF</sequence>
<feature type="transmembrane region" description="Helical" evidence="7">
    <location>
        <begin position="365"/>
        <end position="392"/>
    </location>
</feature>
<feature type="transmembrane region" description="Helical" evidence="7">
    <location>
        <begin position="337"/>
        <end position="353"/>
    </location>
</feature>
<dbReference type="Pfam" id="PF00860">
    <property type="entry name" value="Xan_ur_permease"/>
    <property type="match status" value="1"/>
</dbReference>
<evidence type="ECO:0000256" key="3">
    <source>
        <dbReference type="ARBA" id="ARBA00022448"/>
    </source>
</evidence>
<name>A0ABP3IYW2_9BACI</name>
<comment type="caution">
    <text evidence="8">The sequence shown here is derived from an EMBL/GenBank/DDBJ whole genome shotgun (WGS) entry which is preliminary data.</text>
</comment>
<evidence type="ECO:0000256" key="4">
    <source>
        <dbReference type="ARBA" id="ARBA00022692"/>
    </source>
</evidence>
<dbReference type="PANTHER" id="PTHR43337:SF2">
    <property type="entry name" value="XANTHINE_URACIL PERMEASE"/>
    <property type="match status" value="1"/>
</dbReference>
<feature type="transmembrane region" description="Helical" evidence="7">
    <location>
        <begin position="168"/>
        <end position="187"/>
    </location>
</feature>
<keyword evidence="4 7" id="KW-0812">Transmembrane</keyword>
<gene>
    <name evidence="8" type="ORF">GCM10008983_08110</name>
</gene>
<evidence type="ECO:0000256" key="7">
    <source>
        <dbReference type="SAM" id="Phobius"/>
    </source>
</evidence>
<dbReference type="PANTHER" id="PTHR43337">
    <property type="entry name" value="XANTHINE/URACIL PERMEASE C887.17-RELATED"/>
    <property type="match status" value="1"/>
</dbReference>
<dbReference type="InterPro" id="IPR045018">
    <property type="entry name" value="Azg-like"/>
</dbReference>
<evidence type="ECO:0000256" key="6">
    <source>
        <dbReference type="ARBA" id="ARBA00023136"/>
    </source>
</evidence>